<dbReference type="Pfam" id="PF03466">
    <property type="entry name" value="LysR_substrate"/>
    <property type="match status" value="1"/>
</dbReference>
<evidence type="ECO:0000256" key="2">
    <source>
        <dbReference type="ARBA" id="ARBA00023015"/>
    </source>
</evidence>
<evidence type="ECO:0000256" key="3">
    <source>
        <dbReference type="ARBA" id="ARBA00023125"/>
    </source>
</evidence>
<evidence type="ECO:0000256" key="4">
    <source>
        <dbReference type="ARBA" id="ARBA00023163"/>
    </source>
</evidence>
<dbReference type="PROSITE" id="PS50931">
    <property type="entry name" value="HTH_LYSR"/>
    <property type="match status" value="1"/>
</dbReference>
<gene>
    <name evidence="6" type="ORF">ACFSKO_12740</name>
</gene>
<dbReference type="Proteomes" id="UP001597294">
    <property type="component" value="Unassembled WGS sequence"/>
</dbReference>
<comment type="similarity">
    <text evidence="1">Belongs to the LysR transcriptional regulatory family.</text>
</comment>
<reference evidence="7" key="1">
    <citation type="journal article" date="2019" name="Int. J. Syst. Evol. Microbiol.">
        <title>The Global Catalogue of Microorganisms (GCM) 10K type strain sequencing project: providing services to taxonomists for standard genome sequencing and annotation.</title>
        <authorList>
            <consortium name="The Broad Institute Genomics Platform"/>
            <consortium name="The Broad Institute Genome Sequencing Center for Infectious Disease"/>
            <person name="Wu L."/>
            <person name="Ma J."/>
        </authorList>
    </citation>
    <scope>NUCLEOTIDE SEQUENCE [LARGE SCALE GENOMIC DNA]</scope>
    <source>
        <strain evidence="7">CGMCC 4.7192</strain>
    </source>
</reference>
<keyword evidence="3" id="KW-0238">DNA-binding</keyword>
<sequence>MRKRRSLTALRAFEAVARNRSFTLAAEELIVTRPAVSKQIKLLENELSCTLIDRSSNNIQLTPIGIELYVGLQQAFDLISATMERVSNQARVSQGIKILVERDFASSWLATQIGQFLLQYPGISVEITAEKNGHFRMQEDFDFRIFYGPQGTYQNDSLQEKKLCHWIDLPLCSPEYARTHITSQGFSENTHFLLDKNYNPWDDWFKYTEYENPGITDFGTVFNETTLCLSAAIAGGGITIGDSFLALSAIQAADLVMPYRYGLKSVETYSIYHQKDVKHSTEEDIFENWLFSTISIYQNKVDQYLLKNGITIIDRS</sequence>
<keyword evidence="7" id="KW-1185">Reference proteome</keyword>
<dbReference type="SUPFAM" id="SSF53850">
    <property type="entry name" value="Periplasmic binding protein-like II"/>
    <property type="match status" value="1"/>
</dbReference>
<dbReference type="InterPro" id="IPR036390">
    <property type="entry name" value="WH_DNA-bd_sf"/>
</dbReference>
<name>A0ABW5BK19_9PROT</name>
<accession>A0ABW5BK19</accession>
<dbReference type="SUPFAM" id="SSF46785">
    <property type="entry name" value="Winged helix' DNA-binding domain"/>
    <property type="match status" value="1"/>
</dbReference>
<keyword evidence="4" id="KW-0804">Transcription</keyword>
<dbReference type="Pfam" id="PF00126">
    <property type="entry name" value="HTH_1"/>
    <property type="match status" value="1"/>
</dbReference>
<keyword evidence="2" id="KW-0805">Transcription regulation</keyword>
<dbReference type="PANTHER" id="PTHR30537:SF26">
    <property type="entry name" value="GLYCINE CLEAVAGE SYSTEM TRANSCRIPTIONAL ACTIVATOR"/>
    <property type="match status" value="1"/>
</dbReference>
<dbReference type="InterPro" id="IPR036388">
    <property type="entry name" value="WH-like_DNA-bd_sf"/>
</dbReference>
<evidence type="ECO:0000313" key="7">
    <source>
        <dbReference type="Proteomes" id="UP001597294"/>
    </source>
</evidence>
<proteinExistence type="inferred from homology"/>
<dbReference type="Gene3D" id="1.10.10.10">
    <property type="entry name" value="Winged helix-like DNA-binding domain superfamily/Winged helix DNA-binding domain"/>
    <property type="match status" value="1"/>
</dbReference>
<evidence type="ECO:0000259" key="5">
    <source>
        <dbReference type="PROSITE" id="PS50931"/>
    </source>
</evidence>
<protein>
    <submittedName>
        <fullName evidence="6">LysR family transcriptional regulator</fullName>
    </submittedName>
</protein>
<dbReference type="RefSeq" id="WP_380252118.1">
    <property type="nucleotide sequence ID" value="NZ_JBHUII010000004.1"/>
</dbReference>
<dbReference type="InterPro" id="IPR000847">
    <property type="entry name" value="LysR_HTH_N"/>
</dbReference>
<dbReference type="EMBL" id="JBHUII010000004">
    <property type="protein sequence ID" value="MFD2206492.1"/>
    <property type="molecule type" value="Genomic_DNA"/>
</dbReference>
<dbReference type="PRINTS" id="PR00039">
    <property type="entry name" value="HTHLYSR"/>
</dbReference>
<feature type="domain" description="HTH lysR-type" evidence="5">
    <location>
        <begin position="5"/>
        <end position="62"/>
    </location>
</feature>
<comment type="caution">
    <text evidence="6">The sequence shown here is derived from an EMBL/GenBank/DDBJ whole genome shotgun (WGS) entry which is preliminary data.</text>
</comment>
<evidence type="ECO:0000313" key="6">
    <source>
        <dbReference type="EMBL" id="MFD2206492.1"/>
    </source>
</evidence>
<dbReference type="InterPro" id="IPR005119">
    <property type="entry name" value="LysR_subst-bd"/>
</dbReference>
<organism evidence="6 7">
    <name type="scientific">Kiloniella antarctica</name>
    <dbReference type="NCBI Taxonomy" id="1550907"/>
    <lineage>
        <taxon>Bacteria</taxon>
        <taxon>Pseudomonadati</taxon>
        <taxon>Pseudomonadota</taxon>
        <taxon>Alphaproteobacteria</taxon>
        <taxon>Rhodospirillales</taxon>
        <taxon>Kiloniellaceae</taxon>
        <taxon>Kiloniella</taxon>
    </lineage>
</organism>
<dbReference type="InterPro" id="IPR058163">
    <property type="entry name" value="LysR-type_TF_proteobact-type"/>
</dbReference>
<dbReference type="PANTHER" id="PTHR30537">
    <property type="entry name" value="HTH-TYPE TRANSCRIPTIONAL REGULATOR"/>
    <property type="match status" value="1"/>
</dbReference>
<dbReference type="Gene3D" id="3.40.190.10">
    <property type="entry name" value="Periplasmic binding protein-like II"/>
    <property type="match status" value="2"/>
</dbReference>
<evidence type="ECO:0000256" key="1">
    <source>
        <dbReference type="ARBA" id="ARBA00009437"/>
    </source>
</evidence>